<keyword evidence="2" id="KW-1133">Transmembrane helix</keyword>
<reference evidence="4" key="1">
    <citation type="submission" date="2009-08" db="EMBL/GenBank/DDBJ databases">
        <title>Annotation of Salpingoeca rosetta.</title>
        <authorList>
            <consortium name="The Broad Institute Genome Sequencing Platform"/>
            <person name="Russ C."/>
            <person name="Cuomo C."/>
            <person name="Burger G."/>
            <person name="Gray M.W."/>
            <person name="Holland P.W.H."/>
            <person name="King N."/>
            <person name="Lang F.B.F."/>
            <person name="Roger A.J."/>
            <person name="Ruiz-Trillo I."/>
            <person name="Young S.K."/>
            <person name="Zeng Q."/>
            <person name="Gargeya S."/>
            <person name="Alvarado L."/>
            <person name="Berlin A."/>
            <person name="Chapman S.B."/>
            <person name="Chen Z."/>
            <person name="Freedman E."/>
            <person name="Gellesch M."/>
            <person name="Goldberg J."/>
            <person name="Griggs A."/>
            <person name="Gujja S."/>
            <person name="Heilman E."/>
            <person name="Heiman D."/>
            <person name="Howarth C."/>
            <person name="Mehta T."/>
            <person name="Neiman D."/>
            <person name="Pearson M."/>
            <person name="Roberts A."/>
            <person name="Saif S."/>
            <person name="Shea T."/>
            <person name="Shenoy N."/>
            <person name="Sisk P."/>
            <person name="Stolte C."/>
            <person name="Sykes S."/>
            <person name="White J."/>
            <person name="Yandava C."/>
            <person name="Haas B."/>
            <person name="Nusbaum C."/>
            <person name="Birren B."/>
        </authorList>
    </citation>
    <scope>NUCLEOTIDE SEQUENCE [LARGE SCALE GENOMIC DNA]</scope>
    <source>
        <strain evidence="4">ATCC 50818</strain>
    </source>
</reference>
<dbReference type="EMBL" id="GL832960">
    <property type="protein sequence ID" value="EGD82023.1"/>
    <property type="molecule type" value="Genomic_DNA"/>
</dbReference>
<feature type="chain" id="PRO_5003287225" description="Dystroglycan-type cadherin-like domain-containing protein" evidence="3">
    <location>
        <begin position="25"/>
        <end position="389"/>
    </location>
</feature>
<evidence type="ECO:0000313" key="5">
    <source>
        <dbReference type="Proteomes" id="UP000007799"/>
    </source>
</evidence>
<feature type="compositionally biased region" description="Pro residues" evidence="1">
    <location>
        <begin position="380"/>
        <end position="389"/>
    </location>
</feature>
<dbReference type="InParanoid" id="F2U329"/>
<evidence type="ECO:0000313" key="4">
    <source>
        <dbReference type="EMBL" id="EGD82023.1"/>
    </source>
</evidence>
<feature type="signal peptide" evidence="3">
    <location>
        <begin position="1"/>
        <end position="24"/>
    </location>
</feature>
<keyword evidence="2" id="KW-0812">Transmembrane</keyword>
<organism evidence="5">
    <name type="scientific">Salpingoeca rosetta (strain ATCC 50818 / BSB-021)</name>
    <dbReference type="NCBI Taxonomy" id="946362"/>
    <lineage>
        <taxon>Eukaryota</taxon>
        <taxon>Choanoflagellata</taxon>
        <taxon>Craspedida</taxon>
        <taxon>Salpingoecidae</taxon>
        <taxon>Salpingoeca</taxon>
    </lineage>
</organism>
<keyword evidence="2" id="KW-0472">Membrane</keyword>
<evidence type="ECO:0008006" key="6">
    <source>
        <dbReference type="Google" id="ProtNLM"/>
    </source>
</evidence>
<evidence type="ECO:0000256" key="3">
    <source>
        <dbReference type="SAM" id="SignalP"/>
    </source>
</evidence>
<feature type="transmembrane region" description="Helical" evidence="2">
    <location>
        <begin position="272"/>
        <end position="296"/>
    </location>
</feature>
<dbReference type="OMA" id="AFEVHAT"/>
<dbReference type="RefSeq" id="XP_004996206.1">
    <property type="nucleotide sequence ID" value="XM_004996149.1"/>
</dbReference>
<evidence type="ECO:0000256" key="2">
    <source>
        <dbReference type="SAM" id="Phobius"/>
    </source>
</evidence>
<accession>F2U329</accession>
<dbReference type="Proteomes" id="UP000007799">
    <property type="component" value="Unassembled WGS sequence"/>
</dbReference>
<dbReference type="KEGG" id="sre:PTSG_02708"/>
<keyword evidence="3" id="KW-0732">Signal</keyword>
<feature type="region of interest" description="Disordered" evidence="1">
    <location>
        <begin position="347"/>
        <end position="389"/>
    </location>
</feature>
<sequence>MMMGVAPVIACCLVLSLLALGAVAQDVDVTVYPGRLFRADLSLQFGAAASVEAIATLTGNPAPPAWLRVNLLPIIYGQVPDDIAGDRFSAAILLRINDQPVTRTLNLMVDRTQGLPRVAFEVHATNANETQLVGDRYDDLETAVGITRARLSADTGQVGSGVLFVRSVAPFETDRRNINPMTSNPPLPVNNAYINGTAWLTLGSKLSDSQLTCAELEATAGSLFAAQGLQLDFDLCTPFPISTNATIDRSRVLATVEMRTWARTKDDFNETIIPASVIAAFIFFPFALIFIIHYFARSSDEAIEQQMHRLVKNMLRRNRAHTLRVISDDNTIAAAWLANSEEEEVVPPRLSTVSKPSNTSLPTSEHSRNLRYRTHTRPPTYRPPPQHDF</sequence>
<gene>
    <name evidence="4" type="ORF">PTSG_02708</name>
</gene>
<dbReference type="GeneID" id="16076793"/>
<protein>
    <recommendedName>
        <fullName evidence="6">Dystroglycan-type cadherin-like domain-containing protein</fullName>
    </recommendedName>
</protein>
<proteinExistence type="predicted"/>
<name>F2U329_SALR5</name>
<evidence type="ECO:0000256" key="1">
    <source>
        <dbReference type="SAM" id="MobiDB-lite"/>
    </source>
</evidence>
<feature type="compositionally biased region" description="Polar residues" evidence="1">
    <location>
        <begin position="351"/>
        <end position="364"/>
    </location>
</feature>
<dbReference type="AlphaFoldDB" id="F2U329"/>
<keyword evidence="5" id="KW-1185">Reference proteome</keyword>